<dbReference type="EMBL" id="KV907511">
    <property type="protein sequence ID" value="OOF91433.1"/>
    <property type="molecule type" value="Genomic_DNA"/>
</dbReference>
<accession>A0A1R3RAE2</accession>
<sequence>MPVITTGNSVCDYTTLPPIPTTSTTSKKSTKTTKTTTHGPFTTSYVDGDVIVCASSTLSYFQYSTETFTYTKCAGSSTTIKTGTHSTTTTSSATASPTAQLVISYLTNFYSYWAFFTPDMGSDFNVCDGSIGEIEASGSIKVTDPPYPDGTKKLDFKVHGMKDCVYEGTEKEPGTFTCPDLDKTVQCEAYPDSKVLDCYEAVTVDMYNVKVLCRW</sequence>
<dbReference type="OrthoDB" id="4510310at2759"/>
<proteinExistence type="predicted"/>
<protein>
    <submittedName>
        <fullName evidence="1">Uncharacterized protein</fullName>
    </submittedName>
</protein>
<keyword evidence="2" id="KW-1185">Reference proteome</keyword>
<reference evidence="2" key="1">
    <citation type="journal article" date="2017" name="Genome Biol.">
        <title>Comparative genomics reveals high biological diversity and specific adaptations in the industrially and medically important fungal genus Aspergillus.</title>
        <authorList>
            <person name="de Vries R.P."/>
            <person name="Riley R."/>
            <person name="Wiebenga A."/>
            <person name="Aguilar-Osorio G."/>
            <person name="Amillis S."/>
            <person name="Uchima C.A."/>
            <person name="Anderluh G."/>
            <person name="Asadollahi M."/>
            <person name="Askin M."/>
            <person name="Barry K."/>
            <person name="Battaglia E."/>
            <person name="Bayram O."/>
            <person name="Benocci T."/>
            <person name="Braus-Stromeyer S.A."/>
            <person name="Caldana C."/>
            <person name="Canovas D."/>
            <person name="Cerqueira G.C."/>
            <person name="Chen F."/>
            <person name="Chen W."/>
            <person name="Choi C."/>
            <person name="Clum A."/>
            <person name="Dos Santos R.A."/>
            <person name="Damasio A.R."/>
            <person name="Diallinas G."/>
            <person name="Emri T."/>
            <person name="Fekete E."/>
            <person name="Flipphi M."/>
            <person name="Freyberg S."/>
            <person name="Gallo A."/>
            <person name="Gournas C."/>
            <person name="Habgood R."/>
            <person name="Hainaut M."/>
            <person name="Harispe M.L."/>
            <person name="Henrissat B."/>
            <person name="Hilden K.S."/>
            <person name="Hope R."/>
            <person name="Hossain A."/>
            <person name="Karabika E."/>
            <person name="Karaffa L."/>
            <person name="Karanyi Z."/>
            <person name="Krasevec N."/>
            <person name="Kuo A."/>
            <person name="Kusch H."/>
            <person name="LaButti K."/>
            <person name="Lagendijk E.L."/>
            <person name="Lapidus A."/>
            <person name="Levasseur A."/>
            <person name="Lindquist E."/>
            <person name="Lipzen A."/>
            <person name="Logrieco A.F."/>
            <person name="MacCabe A."/>
            <person name="Maekelae M.R."/>
            <person name="Malavazi I."/>
            <person name="Melin P."/>
            <person name="Meyer V."/>
            <person name="Mielnichuk N."/>
            <person name="Miskei M."/>
            <person name="Molnar A.P."/>
            <person name="Mule G."/>
            <person name="Ngan C.Y."/>
            <person name="Orejas M."/>
            <person name="Orosz E."/>
            <person name="Ouedraogo J.P."/>
            <person name="Overkamp K.M."/>
            <person name="Park H.-S."/>
            <person name="Perrone G."/>
            <person name="Piumi F."/>
            <person name="Punt P.J."/>
            <person name="Ram A.F."/>
            <person name="Ramon A."/>
            <person name="Rauscher S."/>
            <person name="Record E."/>
            <person name="Riano-Pachon D.M."/>
            <person name="Robert V."/>
            <person name="Roehrig J."/>
            <person name="Ruller R."/>
            <person name="Salamov A."/>
            <person name="Salih N.S."/>
            <person name="Samson R.A."/>
            <person name="Sandor E."/>
            <person name="Sanguinetti M."/>
            <person name="Schuetze T."/>
            <person name="Sepcic K."/>
            <person name="Shelest E."/>
            <person name="Sherlock G."/>
            <person name="Sophianopoulou V."/>
            <person name="Squina F.M."/>
            <person name="Sun H."/>
            <person name="Susca A."/>
            <person name="Todd R.B."/>
            <person name="Tsang A."/>
            <person name="Unkles S.E."/>
            <person name="van de Wiele N."/>
            <person name="van Rossen-Uffink D."/>
            <person name="Oliveira J.V."/>
            <person name="Vesth T.C."/>
            <person name="Visser J."/>
            <person name="Yu J.-H."/>
            <person name="Zhou M."/>
            <person name="Andersen M.R."/>
            <person name="Archer D.B."/>
            <person name="Baker S.E."/>
            <person name="Benoit I."/>
            <person name="Brakhage A.A."/>
            <person name="Braus G.H."/>
            <person name="Fischer R."/>
            <person name="Frisvad J.C."/>
            <person name="Goldman G.H."/>
            <person name="Houbraken J."/>
            <person name="Oakley B."/>
            <person name="Pocsi I."/>
            <person name="Scazzocchio C."/>
            <person name="Seiboth B."/>
            <person name="vanKuyk P.A."/>
            <person name="Wortman J."/>
            <person name="Dyer P.S."/>
            <person name="Grigoriev I.V."/>
        </authorList>
    </citation>
    <scope>NUCLEOTIDE SEQUENCE [LARGE SCALE GENOMIC DNA]</scope>
    <source>
        <strain evidence="2">ITEM 5010</strain>
    </source>
</reference>
<evidence type="ECO:0000313" key="1">
    <source>
        <dbReference type="EMBL" id="OOF91433.1"/>
    </source>
</evidence>
<gene>
    <name evidence="1" type="ORF">ASPCADRAFT_409444</name>
</gene>
<evidence type="ECO:0000313" key="2">
    <source>
        <dbReference type="Proteomes" id="UP000188318"/>
    </source>
</evidence>
<dbReference type="Proteomes" id="UP000188318">
    <property type="component" value="Unassembled WGS sequence"/>
</dbReference>
<dbReference type="VEuPathDB" id="FungiDB:ASPCADRAFT_409444"/>
<name>A0A1R3RAE2_ASPC5</name>
<dbReference type="AlphaFoldDB" id="A0A1R3RAE2"/>
<organism evidence="1 2">
    <name type="scientific">Aspergillus carbonarius (strain ITEM 5010)</name>
    <dbReference type="NCBI Taxonomy" id="602072"/>
    <lineage>
        <taxon>Eukaryota</taxon>
        <taxon>Fungi</taxon>
        <taxon>Dikarya</taxon>
        <taxon>Ascomycota</taxon>
        <taxon>Pezizomycotina</taxon>
        <taxon>Eurotiomycetes</taxon>
        <taxon>Eurotiomycetidae</taxon>
        <taxon>Eurotiales</taxon>
        <taxon>Aspergillaceae</taxon>
        <taxon>Aspergillus</taxon>
        <taxon>Aspergillus subgen. Circumdati</taxon>
    </lineage>
</organism>